<feature type="region of interest" description="Disordered" evidence="1">
    <location>
        <begin position="722"/>
        <end position="755"/>
    </location>
</feature>
<evidence type="ECO:0000256" key="1">
    <source>
        <dbReference type="SAM" id="MobiDB-lite"/>
    </source>
</evidence>
<feature type="transmembrane region" description="Helical" evidence="2">
    <location>
        <begin position="692"/>
        <end position="711"/>
    </location>
</feature>
<evidence type="ECO:0000313" key="3">
    <source>
        <dbReference type="EMBL" id="SDK38170.1"/>
    </source>
</evidence>
<keyword evidence="2" id="KW-0472">Membrane</keyword>
<gene>
    <name evidence="3" type="ORF">SAMN05216282_105165</name>
</gene>
<sequence>MEAGTKRARRPVHPGVVRSLTSRLRMPLSVLLVTLLLALTGFAGTFPGSSAAHAAATPPDTVSIDVFPTGSPILRPGQPLPVTVRITNSTADSIPAGTIKLYLAKRALTSRSALDSWLKPKDIGDPGDRMLSHPTTTIQPGSTASVKLSVPADAIGLGAANAWGARGIAATLTADGEVLAQGRGTFVWYSGDPVTPVKLAVAMPITAPQSSAGLIPAEELETYTQESGLLSRQLDGVIDRPVAIAIDPMIIASIRILGSSAPPSATEWLSRLSAATNDIFPLSYADADIALQAQAGSKTVLSPISFEWLIDPELFTEAPATPQPTPGTIAPTPGQATTPSPSPTPGEVTPPTSAGLLDWDYTMTDIGWPAAGVVAKNDLDVFAASGLTTTILSGSNVTQSADDPTPNTVLSLGSGRGLATDDAISRALRTAARATTDDEWHEAVAEASSQLAVVSAERPGTARILLATFDRGWPASPNRLGETLDALAALPWQTPATLREARSAPQAATVAFQAQAESAARVDQGRQLLRREAEVGAFATALEDPVRVTGAHRLELLALLSASWADDPAAWQQATAASSAASGALLRSVTVTTKGPINVVGSKVDIPVTLSNALGQAVSVRVQVVPSNGRLVVGNDVEATIDAESARTVKVPVTAAVGNGDVTLRVSLYTPAGTRIDRPAEIAVSVHADWEGLGALIFAAIVVLFFGFGVWRNILRRRREGAASAGAGTEPVAGTGTGTGAATDDVTTPAAEPRG</sequence>
<evidence type="ECO:0000256" key="2">
    <source>
        <dbReference type="SAM" id="Phobius"/>
    </source>
</evidence>
<evidence type="ECO:0000313" key="4">
    <source>
        <dbReference type="Proteomes" id="UP000198701"/>
    </source>
</evidence>
<accession>A0A1G9BG39</accession>
<reference evidence="3 4" key="1">
    <citation type="submission" date="2016-10" db="EMBL/GenBank/DDBJ databases">
        <authorList>
            <person name="de Groot N.N."/>
        </authorList>
    </citation>
    <scope>NUCLEOTIDE SEQUENCE [LARGE SCALE GENOMIC DNA]</scope>
    <source>
        <strain evidence="3 4">CGMCC 1.5382</strain>
    </source>
</reference>
<keyword evidence="2" id="KW-0812">Transmembrane</keyword>
<dbReference type="STRING" id="386301.SAMN05216282_105165"/>
<keyword evidence="4" id="KW-1185">Reference proteome</keyword>
<protein>
    <submittedName>
        <fullName evidence="3">Uncharacterized protein</fullName>
    </submittedName>
</protein>
<dbReference type="Pfam" id="PF19516">
    <property type="entry name" value="DUF6049"/>
    <property type="match status" value="1"/>
</dbReference>
<dbReference type="AlphaFoldDB" id="A0A1G9BG39"/>
<dbReference type="EMBL" id="FNFU01000005">
    <property type="protein sequence ID" value="SDK38170.1"/>
    <property type="molecule type" value="Genomic_DNA"/>
</dbReference>
<keyword evidence="2" id="KW-1133">Transmembrane helix</keyword>
<organism evidence="3 4">
    <name type="scientific">Cryobacterium psychrotolerans</name>
    <dbReference type="NCBI Taxonomy" id="386301"/>
    <lineage>
        <taxon>Bacteria</taxon>
        <taxon>Bacillati</taxon>
        <taxon>Actinomycetota</taxon>
        <taxon>Actinomycetes</taxon>
        <taxon>Micrococcales</taxon>
        <taxon>Microbacteriaceae</taxon>
        <taxon>Cryobacterium</taxon>
    </lineage>
</organism>
<dbReference type="InterPro" id="IPR046112">
    <property type="entry name" value="DUF6049"/>
</dbReference>
<proteinExistence type="predicted"/>
<dbReference type="Proteomes" id="UP000198701">
    <property type="component" value="Unassembled WGS sequence"/>
</dbReference>
<dbReference type="RefSeq" id="WP_134574922.1">
    <property type="nucleotide sequence ID" value="NZ_FNFU01000005.1"/>
</dbReference>
<name>A0A1G9BG39_9MICO</name>
<feature type="region of interest" description="Disordered" evidence="1">
    <location>
        <begin position="317"/>
        <end position="352"/>
    </location>
</feature>